<evidence type="ECO:0000313" key="4">
    <source>
        <dbReference type="Proteomes" id="UP000371041"/>
    </source>
</evidence>
<accession>A0A5Q3QB30</accession>
<dbReference type="Proteomes" id="UP000371041">
    <property type="component" value="Chromosome"/>
</dbReference>
<feature type="region of interest" description="Disordered" evidence="1">
    <location>
        <begin position="1"/>
        <end position="33"/>
    </location>
</feature>
<dbReference type="KEGG" id="sace:GIY23_04005"/>
<evidence type="ECO:0000256" key="1">
    <source>
        <dbReference type="SAM" id="MobiDB-lite"/>
    </source>
</evidence>
<proteinExistence type="predicted"/>
<evidence type="ECO:0000256" key="2">
    <source>
        <dbReference type="SAM" id="Phobius"/>
    </source>
</evidence>
<keyword evidence="2" id="KW-0472">Membrane</keyword>
<dbReference type="AlphaFoldDB" id="A0A5Q3QB30"/>
<keyword evidence="2" id="KW-1133">Transmembrane helix</keyword>
<sequence length="153" mass="15659">MLTNDLPELTDGEPPARAEEASSSVETSDSDRRGTWAGLIPPVVMALGVLLLGSYVATSDDGASVFGERVVSAADGSVQVGVLFGSATVVVPNGTQVVQEGLLMFGGVDCLAACTGQGEREVVVDARGAFGSVDILTQQEIEDGVDLDDDDEG</sequence>
<organism evidence="3 4">
    <name type="scientific">Allosaccharopolyspora coralli</name>
    <dbReference type="NCBI Taxonomy" id="2665642"/>
    <lineage>
        <taxon>Bacteria</taxon>
        <taxon>Bacillati</taxon>
        <taxon>Actinomycetota</taxon>
        <taxon>Actinomycetes</taxon>
        <taxon>Pseudonocardiales</taxon>
        <taxon>Pseudonocardiaceae</taxon>
        <taxon>Allosaccharopolyspora</taxon>
    </lineage>
</organism>
<keyword evidence="4" id="KW-1185">Reference proteome</keyword>
<reference evidence="4" key="1">
    <citation type="submission" date="2019-11" db="EMBL/GenBank/DDBJ databases">
        <title>The complete genome sequence of Saccharopolyspora sp. E2A.</title>
        <authorList>
            <person name="Zhang G."/>
        </authorList>
    </citation>
    <scope>NUCLEOTIDE SEQUENCE [LARGE SCALE GENOMIC DNA]</scope>
    <source>
        <strain evidence="4">E2A</strain>
    </source>
</reference>
<evidence type="ECO:0000313" key="3">
    <source>
        <dbReference type="EMBL" id="QGK68819.1"/>
    </source>
</evidence>
<protein>
    <submittedName>
        <fullName evidence="3">Uncharacterized protein</fullName>
    </submittedName>
</protein>
<keyword evidence="2" id="KW-0812">Transmembrane</keyword>
<feature type="transmembrane region" description="Helical" evidence="2">
    <location>
        <begin position="36"/>
        <end position="57"/>
    </location>
</feature>
<gene>
    <name evidence="3" type="ORF">GIY23_04005</name>
</gene>
<dbReference type="EMBL" id="CP045929">
    <property type="protein sequence ID" value="QGK68819.1"/>
    <property type="molecule type" value="Genomic_DNA"/>
</dbReference>
<name>A0A5Q3QB30_9PSEU</name>